<sequence>MCVFFFHLYASRVVLSLLSLPPFSINQFRGIKQIPTHTHTCAMVLLTILFLACEGRVGWFWLLRVFGYRFVLSPLDDSSLSVFSFISNTCGDTTNVSCYLIFAFIPSISSFCFPKFPNDYILIDFKHSPPIVRVAFTSAIP</sequence>
<evidence type="ECO:0000313" key="2">
    <source>
        <dbReference type="Proteomes" id="UP000075884"/>
    </source>
</evidence>
<dbReference type="AlphaFoldDB" id="A0A182NYJ0"/>
<keyword evidence="2" id="KW-1185">Reference proteome</keyword>
<protein>
    <submittedName>
        <fullName evidence="1">Uncharacterized protein</fullName>
    </submittedName>
</protein>
<evidence type="ECO:0000313" key="1">
    <source>
        <dbReference type="EnsemblMetazoa" id="ADIR014889-PA"/>
    </source>
</evidence>
<dbReference type="Proteomes" id="UP000075884">
    <property type="component" value="Unassembled WGS sequence"/>
</dbReference>
<proteinExistence type="predicted"/>
<dbReference type="VEuPathDB" id="VectorBase:ADIR014889"/>
<organism evidence="1 2">
    <name type="scientific">Anopheles dirus</name>
    <dbReference type="NCBI Taxonomy" id="7168"/>
    <lineage>
        <taxon>Eukaryota</taxon>
        <taxon>Metazoa</taxon>
        <taxon>Ecdysozoa</taxon>
        <taxon>Arthropoda</taxon>
        <taxon>Hexapoda</taxon>
        <taxon>Insecta</taxon>
        <taxon>Pterygota</taxon>
        <taxon>Neoptera</taxon>
        <taxon>Endopterygota</taxon>
        <taxon>Diptera</taxon>
        <taxon>Nematocera</taxon>
        <taxon>Culicoidea</taxon>
        <taxon>Culicidae</taxon>
        <taxon>Anophelinae</taxon>
        <taxon>Anopheles</taxon>
    </lineage>
</organism>
<reference evidence="1" key="2">
    <citation type="submission" date="2020-05" db="UniProtKB">
        <authorList>
            <consortium name="EnsemblMetazoa"/>
        </authorList>
    </citation>
    <scope>IDENTIFICATION</scope>
    <source>
        <strain evidence="1">WRAIR2</strain>
    </source>
</reference>
<name>A0A182NYJ0_9DIPT</name>
<reference evidence="2" key="1">
    <citation type="submission" date="2013-03" db="EMBL/GenBank/DDBJ databases">
        <title>The Genome Sequence of Anopheles dirus WRAIR2.</title>
        <authorList>
            <consortium name="The Broad Institute Genomics Platform"/>
            <person name="Neafsey D.E."/>
            <person name="Walton C."/>
            <person name="Walker B."/>
            <person name="Young S.K."/>
            <person name="Zeng Q."/>
            <person name="Gargeya S."/>
            <person name="Fitzgerald M."/>
            <person name="Haas B."/>
            <person name="Abouelleil A."/>
            <person name="Allen A.W."/>
            <person name="Alvarado L."/>
            <person name="Arachchi H.M."/>
            <person name="Berlin A.M."/>
            <person name="Chapman S.B."/>
            <person name="Gainer-Dewar J."/>
            <person name="Goldberg J."/>
            <person name="Griggs A."/>
            <person name="Gujja S."/>
            <person name="Hansen M."/>
            <person name="Howarth C."/>
            <person name="Imamovic A."/>
            <person name="Ireland A."/>
            <person name="Larimer J."/>
            <person name="McCowan C."/>
            <person name="Murphy C."/>
            <person name="Pearson M."/>
            <person name="Poon T.W."/>
            <person name="Priest M."/>
            <person name="Roberts A."/>
            <person name="Saif S."/>
            <person name="Shea T."/>
            <person name="Sisk P."/>
            <person name="Sykes S."/>
            <person name="Wortman J."/>
            <person name="Nusbaum C."/>
            <person name="Birren B."/>
        </authorList>
    </citation>
    <scope>NUCLEOTIDE SEQUENCE [LARGE SCALE GENOMIC DNA]</scope>
    <source>
        <strain evidence="2">WRAIR2</strain>
    </source>
</reference>
<accession>A0A182NYJ0</accession>
<dbReference type="EnsemblMetazoa" id="ADIR014889-RA">
    <property type="protein sequence ID" value="ADIR014889-PA"/>
    <property type="gene ID" value="ADIR014889"/>
</dbReference>